<accession>A0ABR8HK41</accession>
<organism evidence="2 3">
    <name type="scientific">Nostoc punctiforme FACHB-252</name>
    <dbReference type="NCBI Taxonomy" id="1357509"/>
    <lineage>
        <taxon>Bacteria</taxon>
        <taxon>Bacillati</taxon>
        <taxon>Cyanobacteriota</taxon>
        <taxon>Cyanophyceae</taxon>
        <taxon>Nostocales</taxon>
        <taxon>Nostocaceae</taxon>
        <taxon>Nostoc</taxon>
    </lineage>
</organism>
<evidence type="ECO:0000259" key="1">
    <source>
        <dbReference type="Pfam" id="PF19959"/>
    </source>
</evidence>
<dbReference type="EMBL" id="JACJTC010000033">
    <property type="protein sequence ID" value="MBD2615893.1"/>
    <property type="molecule type" value="Genomic_DNA"/>
</dbReference>
<name>A0ABR8HK41_NOSPU</name>
<sequence>MEDFLEILDDHRIPPKNGNAKWHFTLSLWSKNKETNLREFTQKWQRKWEQRHPKKSKQKSKISDVPEIVGPVQTQLSDNNIKKDVWSDERIEVLQKALRLFTDIAQMEEALNIADLLLERRELKIPLRTEIETFLRTHKSSWRQEIDGYIDRHQPFQLSYQDATGRLWNYTVHYAKVVPHEERQYLNCWCEETEGNQDVEQLRHNWSFRLDRILEAKVSPIDGKWLPDLDSIKVEMHLFGGLVHGYKSKKNNDISNKLLNVNGQQVRKVLREVSSTFWFFREVIRYAPDCVIVTPDSVRDRFKEKLIPLCKLYNLTISD</sequence>
<comment type="caution">
    <text evidence="2">The sequence shown here is derived from an EMBL/GenBank/DDBJ whole genome shotgun (WGS) entry which is preliminary data.</text>
</comment>
<dbReference type="InterPro" id="IPR045434">
    <property type="entry name" value="EAD4"/>
</dbReference>
<feature type="domain" description="Effector-associated" evidence="1">
    <location>
        <begin position="1"/>
        <end position="46"/>
    </location>
</feature>
<protein>
    <submittedName>
        <fullName evidence="2">WYL domain-containing protein</fullName>
    </submittedName>
</protein>
<dbReference type="Proteomes" id="UP000606396">
    <property type="component" value="Unassembled WGS sequence"/>
</dbReference>
<evidence type="ECO:0000313" key="3">
    <source>
        <dbReference type="Proteomes" id="UP000606396"/>
    </source>
</evidence>
<evidence type="ECO:0000313" key="2">
    <source>
        <dbReference type="EMBL" id="MBD2615893.1"/>
    </source>
</evidence>
<keyword evidence="3" id="KW-1185">Reference proteome</keyword>
<proteinExistence type="predicted"/>
<gene>
    <name evidence="2" type="ORF">H6G94_32375</name>
</gene>
<dbReference type="Pfam" id="PF19959">
    <property type="entry name" value="EAD4"/>
    <property type="match status" value="1"/>
</dbReference>
<reference evidence="2 3" key="1">
    <citation type="journal article" date="2020" name="ISME J.">
        <title>Comparative genomics reveals insights into cyanobacterial evolution and habitat adaptation.</title>
        <authorList>
            <person name="Chen M.Y."/>
            <person name="Teng W.K."/>
            <person name="Zhao L."/>
            <person name="Hu C.X."/>
            <person name="Zhou Y.K."/>
            <person name="Han B.P."/>
            <person name="Song L.R."/>
            <person name="Shu W.S."/>
        </authorList>
    </citation>
    <scope>NUCLEOTIDE SEQUENCE [LARGE SCALE GENOMIC DNA]</scope>
    <source>
        <strain evidence="2 3">FACHB-252</strain>
    </source>
</reference>